<dbReference type="Gene3D" id="3.10.620.30">
    <property type="match status" value="1"/>
</dbReference>
<dbReference type="Pfam" id="PF01841">
    <property type="entry name" value="Transglut_core"/>
    <property type="match status" value="1"/>
</dbReference>
<feature type="domain" description="Transglutaminase-like" evidence="1">
    <location>
        <begin position="76"/>
        <end position="133"/>
    </location>
</feature>
<dbReference type="PANTHER" id="PTHR33490:SF3">
    <property type="entry name" value="CONSERVED INTEGRAL MEMBRANE PROTEIN"/>
    <property type="match status" value="1"/>
</dbReference>
<dbReference type="AlphaFoldDB" id="A0A4U1IIJ7"/>
<dbReference type="InterPro" id="IPR002931">
    <property type="entry name" value="Transglutaminase-like"/>
</dbReference>
<protein>
    <submittedName>
        <fullName evidence="2">Transglutaminase family protein</fullName>
    </submittedName>
</protein>
<gene>
    <name evidence="2" type="ORF">E8A74_49055</name>
</gene>
<dbReference type="SUPFAM" id="SSF54001">
    <property type="entry name" value="Cysteine proteinases"/>
    <property type="match status" value="1"/>
</dbReference>
<organism evidence="2 3">
    <name type="scientific">Polyangium fumosum</name>
    <dbReference type="NCBI Taxonomy" id="889272"/>
    <lineage>
        <taxon>Bacteria</taxon>
        <taxon>Pseudomonadati</taxon>
        <taxon>Myxococcota</taxon>
        <taxon>Polyangia</taxon>
        <taxon>Polyangiales</taxon>
        <taxon>Polyangiaceae</taxon>
        <taxon>Polyangium</taxon>
    </lineage>
</organism>
<dbReference type="RefSeq" id="WP_136936117.1">
    <property type="nucleotide sequence ID" value="NZ_SSMQ01000116.1"/>
</dbReference>
<dbReference type="EMBL" id="SSMQ01000116">
    <property type="protein sequence ID" value="TKC93713.1"/>
    <property type="molecule type" value="Genomic_DNA"/>
</dbReference>
<evidence type="ECO:0000313" key="2">
    <source>
        <dbReference type="EMBL" id="TKC93713.1"/>
    </source>
</evidence>
<comment type="caution">
    <text evidence="2">The sequence shown here is derived from an EMBL/GenBank/DDBJ whole genome shotgun (WGS) entry which is preliminary data.</text>
</comment>
<proteinExistence type="predicted"/>
<name>A0A4U1IIJ7_9BACT</name>
<reference evidence="2 3" key="1">
    <citation type="submission" date="2019-04" db="EMBL/GenBank/DDBJ databases">
        <authorList>
            <person name="Li Y."/>
            <person name="Wang J."/>
        </authorList>
    </citation>
    <scope>NUCLEOTIDE SEQUENCE [LARGE SCALE GENOMIC DNA]</scope>
    <source>
        <strain evidence="2 3">DSM 14668</strain>
    </source>
</reference>
<dbReference type="PANTHER" id="PTHR33490">
    <property type="entry name" value="BLR5614 PROTEIN-RELATED"/>
    <property type="match status" value="1"/>
</dbReference>
<evidence type="ECO:0000259" key="1">
    <source>
        <dbReference type="SMART" id="SM00460"/>
    </source>
</evidence>
<sequence length="152" mass="17363">MIRARIIDFPSNAAKARYMKAGSRRDELLPEVQRWAAVFRRLPLADRAAAILKFCQYAIDYVRDPRREVLEDCAVTLMRGFGDCDAKARLFVALCRACGVVARERPVRPEQDFPHILAEVYVNGQWLPVDPTILNSSIGRIPPGWMAITNYW</sequence>
<dbReference type="Proteomes" id="UP000309215">
    <property type="component" value="Unassembled WGS sequence"/>
</dbReference>
<dbReference type="InterPro" id="IPR038765">
    <property type="entry name" value="Papain-like_cys_pep_sf"/>
</dbReference>
<accession>A0A4U1IIJ7</accession>
<keyword evidence="3" id="KW-1185">Reference proteome</keyword>
<dbReference type="SMART" id="SM00460">
    <property type="entry name" value="TGc"/>
    <property type="match status" value="1"/>
</dbReference>
<dbReference type="OrthoDB" id="9804872at2"/>
<evidence type="ECO:0000313" key="3">
    <source>
        <dbReference type="Proteomes" id="UP000309215"/>
    </source>
</evidence>